<evidence type="ECO:0000313" key="6">
    <source>
        <dbReference type="Proteomes" id="UP000218377"/>
    </source>
</evidence>
<dbReference type="EMBL" id="FXYZ01000021">
    <property type="protein sequence ID" value="SMX99219.1"/>
    <property type="molecule type" value="Genomic_DNA"/>
</dbReference>
<evidence type="ECO:0000313" key="7">
    <source>
        <dbReference type="Proteomes" id="UP000234289"/>
    </source>
</evidence>
<dbReference type="AlphaFoldDB" id="A0A2H1KSI1"/>
<dbReference type="EMBL" id="FXZG01000038">
    <property type="protein sequence ID" value="SMY02631.1"/>
    <property type="molecule type" value="Genomic_DNA"/>
</dbReference>
<accession>A0A2H1KSI1</accession>
<dbReference type="Proteomes" id="UP000234327">
    <property type="component" value="Unassembled WGS sequence"/>
</dbReference>
<dbReference type="PROSITE" id="PS51257">
    <property type="entry name" value="PROKAR_LIPOPROTEIN"/>
    <property type="match status" value="1"/>
</dbReference>
<gene>
    <name evidence="5" type="ORF">BAUR920_03549</name>
    <name evidence="3" type="ORF">BAURA63_03345</name>
    <name evidence="4" type="ORF">BAURA86_03207</name>
    <name evidence="2" type="ORF">CIK79_09365</name>
</gene>
<reference evidence="8 9" key="2">
    <citation type="submission" date="2017-03" db="EMBL/GenBank/DDBJ databases">
        <authorList>
            <person name="Afonso C.L."/>
            <person name="Miller P.J."/>
            <person name="Scott M.A."/>
            <person name="Spackman E."/>
            <person name="Goraichik I."/>
            <person name="Dimitrov K.M."/>
            <person name="Suarez D.L."/>
            <person name="Swayne D.E."/>
        </authorList>
    </citation>
    <scope>NUCLEOTIDE SEQUENCE [LARGE SCALE GENOMIC DNA]</scope>
    <source>
        <strain evidence="3">6</strain>
        <strain evidence="9">6(3)</strain>
        <strain evidence="4">8</strain>
        <strain evidence="8">8(6)</strain>
        <strain evidence="5">CNRZ 920</strain>
    </source>
</reference>
<feature type="compositionally biased region" description="Polar residues" evidence="1">
    <location>
        <begin position="407"/>
        <end position="422"/>
    </location>
</feature>
<evidence type="ECO:0000256" key="1">
    <source>
        <dbReference type="SAM" id="MobiDB-lite"/>
    </source>
</evidence>
<evidence type="ECO:0000313" key="5">
    <source>
        <dbReference type="EMBL" id="SMY02631.1"/>
    </source>
</evidence>
<feature type="region of interest" description="Disordered" evidence="1">
    <location>
        <begin position="109"/>
        <end position="144"/>
    </location>
</feature>
<evidence type="ECO:0000313" key="3">
    <source>
        <dbReference type="EMBL" id="SMX99219.1"/>
    </source>
</evidence>
<sequence>MALIKSHGRTISASIGIIAVSAVIMSGCSAGDGDAEFAEATETASSLKPVDPELLTVPKEDDLGKIVSTDAIDAGDEGRIVVPSGELKVSGISSVEQVPASVIANGVAPEDAAPSEGEGVPAEAAPSEASSSASDSGEDLGPAEGKKLSLVSVSYTSNDTGQDPAFSAGDDESANTADLASPTLALDLDGQTRKLPKLDEDGQRTYLMSIPADGAAEFVVTQDGHEQRLDLNTGKRLADEVASTYYRDKAEPVEINEPLAFPDTTVTVGIGGNSNTYDKKVELTTELATAHLTPWTKKEGWADAGTAWLVVDGKAGIEAEGNLTPSKAKITYSIAANGEEEADFAVATDDFSDKFSEVVSVPVDIEKLEVTGSAKINLKATASDIQGDNPRTVKTKQPYEIDFGAPASTQSGPDDDTSSSAPVETAVPEN</sequence>
<dbReference type="Proteomes" id="UP000218377">
    <property type="component" value="Unassembled WGS sequence"/>
</dbReference>
<dbReference type="RefSeq" id="WP_096157996.1">
    <property type="nucleotide sequence ID" value="NZ_FXYZ01000021.1"/>
</dbReference>
<evidence type="ECO:0000313" key="4">
    <source>
        <dbReference type="EMBL" id="SMY02530.1"/>
    </source>
</evidence>
<accession>A0A2A3X444</accession>
<evidence type="ECO:0000313" key="8">
    <source>
        <dbReference type="Proteomes" id="UP000234300"/>
    </source>
</evidence>
<dbReference type="Proteomes" id="UP000234300">
    <property type="component" value="Unassembled WGS sequence"/>
</dbReference>
<proteinExistence type="predicted"/>
<evidence type="ECO:0000313" key="9">
    <source>
        <dbReference type="Proteomes" id="UP000234327"/>
    </source>
</evidence>
<reference evidence="7" key="3">
    <citation type="submission" date="2017-03" db="EMBL/GenBank/DDBJ databases">
        <authorList>
            <person name="Monnet C."/>
        </authorList>
    </citation>
    <scope>NUCLEOTIDE SEQUENCE [LARGE SCALE GENOMIC DNA]</scope>
    <source>
        <strain evidence="7">CNRZ 920</strain>
    </source>
</reference>
<feature type="region of interest" description="Disordered" evidence="1">
    <location>
        <begin position="381"/>
        <end position="430"/>
    </location>
</feature>
<protein>
    <submittedName>
        <fullName evidence="5">Uncharacterized protein</fullName>
    </submittedName>
</protein>
<reference evidence="2 6" key="1">
    <citation type="journal article" date="2017" name="Elife">
        <title>Extensive horizontal gene transfer in cheese-associated bacteria.</title>
        <authorList>
            <person name="Bonham K.S."/>
            <person name="Wolfe B.E."/>
            <person name="Dutton R.J."/>
        </authorList>
    </citation>
    <scope>NUCLEOTIDE SEQUENCE [LARGE SCALE GENOMIC DNA]</scope>
    <source>
        <strain evidence="2 6">JB5</strain>
    </source>
</reference>
<organism evidence="5 7">
    <name type="scientific">Brevibacterium aurantiacum</name>
    <dbReference type="NCBI Taxonomy" id="273384"/>
    <lineage>
        <taxon>Bacteria</taxon>
        <taxon>Bacillati</taxon>
        <taxon>Actinomycetota</taxon>
        <taxon>Actinomycetes</taxon>
        <taxon>Micrococcales</taxon>
        <taxon>Brevibacteriaceae</taxon>
        <taxon>Brevibacterium</taxon>
    </lineage>
</organism>
<name>A0A2H1KSI1_BREAU</name>
<evidence type="ECO:0000313" key="2">
    <source>
        <dbReference type="EMBL" id="PCC18480.1"/>
    </source>
</evidence>
<dbReference type="EMBL" id="FXZI01000013">
    <property type="protein sequence ID" value="SMY02530.1"/>
    <property type="molecule type" value="Genomic_DNA"/>
</dbReference>
<dbReference type="Proteomes" id="UP000234289">
    <property type="component" value="Unassembled WGS sequence"/>
</dbReference>
<feature type="compositionally biased region" description="Low complexity" evidence="1">
    <location>
        <begin position="112"/>
        <end position="135"/>
    </location>
</feature>
<dbReference type="EMBL" id="NRGX01000001">
    <property type="protein sequence ID" value="PCC18480.1"/>
    <property type="molecule type" value="Genomic_DNA"/>
</dbReference>